<gene>
    <name evidence="2" type="ORF">ACFOU2_12870</name>
</gene>
<evidence type="ECO:0000256" key="1">
    <source>
        <dbReference type="SAM" id="MobiDB-lite"/>
    </source>
</evidence>
<dbReference type="EMBL" id="JBHRZT010000052">
    <property type="protein sequence ID" value="MFC3884341.1"/>
    <property type="molecule type" value="Genomic_DNA"/>
</dbReference>
<accession>A0ABV8B4X3</accession>
<dbReference type="RefSeq" id="WP_377915696.1">
    <property type="nucleotide sequence ID" value="NZ_JBHRZT010000052.1"/>
</dbReference>
<dbReference type="Proteomes" id="UP001595752">
    <property type="component" value="Unassembled WGS sequence"/>
</dbReference>
<evidence type="ECO:0000313" key="2">
    <source>
        <dbReference type="EMBL" id="MFC3884341.1"/>
    </source>
</evidence>
<feature type="region of interest" description="Disordered" evidence="1">
    <location>
        <begin position="1"/>
        <end position="40"/>
    </location>
</feature>
<proteinExistence type="predicted"/>
<organism evidence="2 3">
    <name type="scientific">Bacillus songklensis</name>
    <dbReference type="NCBI Taxonomy" id="1069116"/>
    <lineage>
        <taxon>Bacteria</taxon>
        <taxon>Bacillati</taxon>
        <taxon>Bacillota</taxon>
        <taxon>Bacilli</taxon>
        <taxon>Bacillales</taxon>
        <taxon>Bacillaceae</taxon>
        <taxon>Bacillus</taxon>
    </lineage>
</organism>
<evidence type="ECO:0000313" key="3">
    <source>
        <dbReference type="Proteomes" id="UP001595752"/>
    </source>
</evidence>
<protein>
    <submittedName>
        <fullName evidence="2">Uncharacterized protein</fullName>
    </submittedName>
</protein>
<name>A0ABV8B4X3_9BACI</name>
<sequence>MAKKGRQNKVSKEVANPNVADTEFGSETAAAETSKKAKKK</sequence>
<keyword evidence="3" id="KW-1185">Reference proteome</keyword>
<comment type="caution">
    <text evidence="2">The sequence shown here is derived from an EMBL/GenBank/DDBJ whole genome shotgun (WGS) entry which is preliminary data.</text>
</comment>
<reference evidence="3" key="1">
    <citation type="journal article" date="2019" name="Int. J. Syst. Evol. Microbiol.">
        <title>The Global Catalogue of Microorganisms (GCM) 10K type strain sequencing project: providing services to taxonomists for standard genome sequencing and annotation.</title>
        <authorList>
            <consortium name="The Broad Institute Genomics Platform"/>
            <consortium name="The Broad Institute Genome Sequencing Center for Infectious Disease"/>
            <person name="Wu L."/>
            <person name="Ma J."/>
        </authorList>
    </citation>
    <scope>NUCLEOTIDE SEQUENCE [LARGE SCALE GENOMIC DNA]</scope>
    <source>
        <strain evidence="3">CCUG 61889</strain>
    </source>
</reference>